<evidence type="ECO:0000259" key="9">
    <source>
        <dbReference type="PROSITE" id="PS51755"/>
    </source>
</evidence>
<dbReference type="InterPro" id="IPR011006">
    <property type="entry name" value="CheY-like_superfamily"/>
</dbReference>
<dbReference type="SMART" id="SM00862">
    <property type="entry name" value="Trans_reg_C"/>
    <property type="match status" value="1"/>
</dbReference>
<protein>
    <submittedName>
        <fullName evidence="10">Response regulator</fullName>
    </submittedName>
</protein>
<keyword evidence="3" id="KW-0805">Transcription regulation</keyword>
<feature type="DNA-binding region" description="OmpR/PhoB-type" evidence="7">
    <location>
        <begin position="135"/>
        <end position="234"/>
    </location>
</feature>
<evidence type="ECO:0000256" key="6">
    <source>
        <dbReference type="PROSITE-ProRule" id="PRU00169"/>
    </source>
</evidence>
<dbReference type="EMBL" id="RSED01000003">
    <property type="protein sequence ID" value="RRS05490.1"/>
    <property type="molecule type" value="Genomic_DNA"/>
</dbReference>
<dbReference type="GO" id="GO:0032993">
    <property type="term" value="C:protein-DNA complex"/>
    <property type="evidence" value="ECO:0007669"/>
    <property type="project" value="TreeGrafter"/>
</dbReference>
<dbReference type="PANTHER" id="PTHR48111">
    <property type="entry name" value="REGULATOR OF RPOS"/>
    <property type="match status" value="1"/>
</dbReference>
<dbReference type="CDD" id="cd00383">
    <property type="entry name" value="trans_reg_C"/>
    <property type="match status" value="1"/>
</dbReference>
<dbReference type="GO" id="GO:0005829">
    <property type="term" value="C:cytosol"/>
    <property type="evidence" value="ECO:0007669"/>
    <property type="project" value="TreeGrafter"/>
</dbReference>
<accession>A0A3R8TV71</accession>
<evidence type="ECO:0000256" key="7">
    <source>
        <dbReference type="PROSITE-ProRule" id="PRU01091"/>
    </source>
</evidence>
<dbReference type="Pfam" id="PF00072">
    <property type="entry name" value="Response_reg"/>
    <property type="match status" value="1"/>
</dbReference>
<dbReference type="SMART" id="SM00448">
    <property type="entry name" value="REC"/>
    <property type="match status" value="1"/>
</dbReference>
<dbReference type="InterPro" id="IPR001867">
    <property type="entry name" value="OmpR/PhoB-type_DNA-bd"/>
</dbReference>
<evidence type="ECO:0000256" key="3">
    <source>
        <dbReference type="ARBA" id="ARBA00023015"/>
    </source>
</evidence>
<dbReference type="RefSeq" id="WP_125242058.1">
    <property type="nucleotide sequence ID" value="NZ_RSED01000003.1"/>
</dbReference>
<keyword evidence="11" id="KW-1185">Reference proteome</keyword>
<dbReference type="Gene3D" id="1.10.10.10">
    <property type="entry name" value="Winged helix-like DNA-binding domain superfamily/Winged helix DNA-binding domain"/>
    <property type="match status" value="1"/>
</dbReference>
<gene>
    <name evidence="10" type="ORF">EIP75_04590</name>
</gene>
<evidence type="ECO:0000259" key="8">
    <source>
        <dbReference type="PROSITE" id="PS50110"/>
    </source>
</evidence>
<dbReference type="PROSITE" id="PS50110">
    <property type="entry name" value="RESPONSE_REGULATORY"/>
    <property type="match status" value="1"/>
</dbReference>
<dbReference type="SUPFAM" id="SSF46894">
    <property type="entry name" value="C-terminal effector domain of the bipartite response regulators"/>
    <property type="match status" value="1"/>
</dbReference>
<evidence type="ECO:0000256" key="5">
    <source>
        <dbReference type="ARBA" id="ARBA00023163"/>
    </source>
</evidence>
<sequence length="257" mass="28704">MDADRPFHLYIADEDPILRDMLSNYLEKQGFMVTSTGSIDDLLHRTRQLRPDLIVLDAGLSGLRGAQAWERLQAEGFRVPVVLMTSSEQSAQQLKEETGADDCLCKPFSVRDLFSCVQDVLRQASFVPGTPMDTHRQVRIGDYNFVVASRVLRRGASVRVLSSVEYALLTELTSNPGVAITREQLLAASHTRKDAVMLRTIDASIMRLRKVVEPEPAFPRYIQTVRGHGYMFVPQDHETWPVEHAPAEQAGGAALVN</sequence>
<dbReference type="OrthoDB" id="165980at2"/>
<keyword evidence="5" id="KW-0804">Transcription</keyword>
<dbReference type="SUPFAM" id="SSF52172">
    <property type="entry name" value="CheY-like"/>
    <property type="match status" value="1"/>
</dbReference>
<dbReference type="AlphaFoldDB" id="A0A3R8TV71"/>
<dbReference type="Proteomes" id="UP000269265">
    <property type="component" value="Unassembled WGS sequence"/>
</dbReference>
<dbReference type="InterPro" id="IPR016032">
    <property type="entry name" value="Sig_transdc_resp-reg_C-effctor"/>
</dbReference>
<keyword evidence="2" id="KW-0902">Two-component regulatory system</keyword>
<evidence type="ECO:0000256" key="4">
    <source>
        <dbReference type="ARBA" id="ARBA00023125"/>
    </source>
</evidence>
<dbReference type="GO" id="GO:0006355">
    <property type="term" value="P:regulation of DNA-templated transcription"/>
    <property type="evidence" value="ECO:0007669"/>
    <property type="project" value="InterPro"/>
</dbReference>
<dbReference type="Gene3D" id="3.40.50.2300">
    <property type="match status" value="1"/>
</dbReference>
<dbReference type="PANTHER" id="PTHR48111:SF4">
    <property type="entry name" value="DNA-BINDING DUAL TRANSCRIPTIONAL REGULATOR OMPR"/>
    <property type="match status" value="1"/>
</dbReference>
<dbReference type="GO" id="GO:0000976">
    <property type="term" value="F:transcription cis-regulatory region binding"/>
    <property type="evidence" value="ECO:0007669"/>
    <property type="project" value="TreeGrafter"/>
</dbReference>
<feature type="domain" description="OmpR/PhoB-type" evidence="9">
    <location>
        <begin position="135"/>
        <end position="234"/>
    </location>
</feature>
<comment type="caution">
    <text evidence="10">The sequence shown here is derived from an EMBL/GenBank/DDBJ whole genome shotgun (WGS) entry which is preliminary data.</text>
</comment>
<evidence type="ECO:0000256" key="1">
    <source>
        <dbReference type="ARBA" id="ARBA00022553"/>
    </source>
</evidence>
<evidence type="ECO:0000256" key="2">
    <source>
        <dbReference type="ARBA" id="ARBA00023012"/>
    </source>
</evidence>
<dbReference type="InterPro" id="IPR001789">
    <property type="entry name" value="Sig_transdc_resp-reg_receiver"/>
</dbReference>
<organism evidence="10 11">
    <name type="scientific">Aquabacterium soli</name>
    <dbReference type="NCBI Taxonomy" id="2493092"/>
    <lineage>
        <taxon>Bacteria</taxon>
        <taxon>Pseudomonadati</taxon>
        <taxon>Pseudomonadota</taxon>
        <taxon>Betaproteobacteria</taxon>
        <taxon>Burkholderiales</taxon>
        <taxon>Aquabacterium</taxon>
    </lineage>
</organism>
<dbReference type="PROSITE" id="PS51755">
    <property type="entry name" value="OMPR_PHOB"/>
    <property type="match status" value="1"/>
</dbReference>
<reference evidence="10 11" key="1">
    <citation type="submission" date="2018-12" db="EMBL/GenBank/DDBJ databases">
        <title>The whole draft genome of Aquabacterium sp. SJQ9.</title>
        <authorList>
            <person name="Sun L."/>
            <person name="Gao X."/>
            <person name="Chen W."/>
            <person name="Huang K."/>
        </authorList>
    </citation>
    <scope>NUCLEOTIDE SEQUENCE [LARGE SCALE GENOMIC DNA]</scope>
    <source>
        <strain evidence="10 11">SJQ9</strain>
    </source>
</reference>
<dbReference type="Pfam" id="PF00486">
    <property type="entry name" value="Trans_reg_C"/>
    <property type="match status" value="1"/>
</dbReference>
<feature type="domain" description="Response regulatory" evidence="8">
    <location>
        <begin position="8"/>
        <end position="121"/>
    </location>
</feature>
<dbReference type="InterPro" id="IPR036388">
    <property type="entry name" value="WH-like_DNA-bd_sf"/>
</dbReference>
<dbReference type="InterPro" id="IPR039420">
    <property type="entry name" value="WalR-like"/>
</dbReference>
<dbReference type="GO" id="GO:0000156">
    <property type="term" value="F:phosphorelay response regulator activity"/>
    <property type="evidence" value="ECO:0007669"/>
    <property type="project" value="TreeGrafter"/>
</dbReference>
<evidence type="ECO:0000313" key="10">
    <source>
        <dbReference type="EMBL" id="RRS05490.1"/>
    </source>
</evidence>
<name>A0A3R8TV71_9BURK</name>
<evidence type="ECO:0000313" key="11">
    <source>
        <dbReference type="Proteomes" id="UP000269265"/>
    </source>
</evidence>
<feature type="modified residue" description="4-aspartylphosphate" evidence="6">
    <location>
        <position position="57"/>
    </location>
</feature>
<proteinExistence type="predicted"/>
<keyword evidence="1 6" id="KW-0597">Phosphoprotein</keyword>
<keyword evidence="4 7" id="KW-0238">DNA-binding</keyword>